<dbReference type="PANTHER" id="PTHR43217:SF1">
    <property type="entry name" value="SUCCINATE SEMIALDEHYDE DEHYDROGENASE [NAD(P)+] SAD"/>
    <property type="match status" value="1"/>
</dbReference>
<evidence type="ECO:0000256" key="1">
    <source>
        <dbReference type="ARBA" id="ARBA00009986"/>
    </source>
</evidence>
<gene>
    <name evidence="5" type="ordered locus">PCC7424_2737</name>
</gene>
<dbReference type="eggNOG" id="COG1012">
    <property type="taxonomic scope" value="Bacteria"/>
</dbReference>
<dbReference type="Pfam" id="PF00171">
    <property type="entry name" value="Aldedh"/>
    <property type="match status" value="1"/>
</dbReference>
<dbReference type="InterPro" id="IPR016161">
    <property type="entry name" value="Ald_DH/histidinol_DH"/>
</dbReference>
<evidence type="ECO:0000256" key="3">
    <source>
        <dbReference type="ARBA" id="ARBA00023002"/>
    </source>
</evidence>
<evidence type="ECO:0000259" key="4">
    <source>
        <dbReference type="Pfam" id="PF00171"/>
    </source>
</evidence>
<dbReference type="InterPro" id="IPR015590">
    <property type="entry name" value="Aldehyde_DH_dom"/>
</dbReference>
<dbReference type="GO" id="GO:0004777">
    <property type="term" value="F:succinate-semialdehyde dehydrogenase (NAD+) activity"/>
    <property type="evidence" value="ECO:0007669"/>
    <property type="project" value="TreeGrafter"/>
</dbReference>
<dbReference type="STRING" id="65393.PCC7424_2737"/>
<name>B7K7V3_GLOC7</name>
<evidence type="ECO:0000256" key="2">
    <source>
        <dbReference type="ARBA" id="ARBA00022857"/>
    </source>
</evidence>
<dbReference type="EMBL" id="CP001291">
    <property type="protein sequence ID" value="ACK71149.1"/>
    <property type="molecule type" value="Genomic_DNA"/>
</dbReference>
<dbReference type="PANTHER" id="PTHR43217">
    <property type="entry name" value="SUCCINATE SEMIALDEHYDE DEHYDROGENASE [NAD(P)+] SAD"/>
    <property type="match status" value="1"/>
</dbReference>
<feature type="domain" description="Aldehyde dehydrogenase" evidence="4">
    <location>
        <begin position="3"/>
        <end position="451"/>
    </location>
</feature>
<comment type="similarity">
    <text evidence="1">Belongs to the aldehyde dehydrogenase family.</text>
</comment>
<evidence type="ECO:0000313" key="5">
    <source>
        <dbReference type="EMBL" id="ACK71149.1"/>
    </source>
</evidence>
<organism evidence="5 6">
    <name type="scientific">Gloeothece citriformis (strain PCC 7424)</name>
    <name type="common">Cyanothece sp. (strain PCC 7424)</name>
    <dbReference type="NCBI Taxonomy" id="65393"/>
    <lineage>
        <taxon>Bacteria</taxon>
        <taxon>Bacillati</taxon>
        <taxon>Cyanobacteriota</taxon>
        <taxon>Cyanophyceae</taxon>
        <taxon>Oscillatoriophycideae</taxon>
        <taxon>Chroococcales</taxon>
        <taxon>Aphanothecaceae</taxon>
        <taxon>Gloeothece</taxon>
        <taxon>Gloeothece citriformis</taxon>
    </lineage>
</organism>
<dbReference type="Gene3D" id="3.40.309.10">
    <property type="entry name" value="Aldehyde Dehydrogenase, Chain A, domain 2"/>
    <property type="match status" value="1"/>
</dbReference>
<dbReference type="Proteomes" id="UP000002384">
    <property type="component" value="Chromosome"/>
</dbReference>
<dbReference type="FunFam" id="3.40.605.10:FF:000012">
    <property type="entry name" value="NAD-dependent succinate-semialdehyde dehydrogenase"/>
    <property type="match status" value="1"/>
</dbReference>
<dbReference type="InterPro" id="IPR047110">
    <property type="entry name" value="GABD/Sad-like"/>
</dbReference>
<dbReference type="RefSeq" id="WP_015954750.1">
    <property type="nucleotide sequence ID" value="NC_011729.1"/>
</dbReference>
<dbReference type="KEGG" id="cyc:PCC7424_2737"/>
<dbReference type="CDD" id="cd07100">
    <property type="entry name" value="ALDH_SSADH1_GabD1"/>
    <property type="match status" value="1"/>
</dbReference>
<keyword evidence="3" id="KW-0560">Oxidoreductase</keyword>
<proteinExistence type="inferred from homology"/>
<dbReference type="AlphaFoldDB" id="B7K7V3"/>
<protein>
    <submittedName>
        <fullName evidence="5">Aldehyde Dehydrogenase</fullName>
    </submittedName>
</protein>
<dbReference type="FunFam" id="3.40.309.10:FF:000010">
    <property type="entry name" value="Gamma-aminobutyraldehyde dehydrogenase"/>
    <property type="match status" value="1"/>
</dbReference>
<dbReference type="HOGENOM" id="CLU_005391_1_0_3"/>
<keyword evidence="6" id="KW-1185">Reference proteome</keyword>
<sequence>MGIATINPATGETIKTFEPLTAEEIETKLALAQARFQEYRKTSFSQRSQWMYKAAEILERDQVELGKIMTLEMGKPLKSAIAEAQKCALVCRYYGDNAEEFLKDLPGSTDASQSFVRYQPMGIILAVMPWNFPLWQVFRFAAPALMAGNVGILKHASNVPQSALKIEEIFTEAGFPEGVFQTFLIGASQVESIINDDRVKAATLTGSEFAGASLAAAAGKQIKKTVLELGGSDPFIVLESADLELAATTAVTARMLNNGQSCIAAKRFIVLESIAAQFEKLLVEKFKALKVGDPMDESIDIGPLATPDILDDIDKQVQKSVAMGAKVLIGGKALEGAGNFYLPTILTDIPPNSPADKEEFFGPVASLFRVKNLDEAIDLANSTCFGLGASGWTNNPDEQDRLINEIEAGAVFINGMVKSDPRLPFGGTKRSGYGRELGIYGIQEFVNIKTVWIK</sequence>
<accession>B7K7V3</accession>
<dbReference type="SUPFAM" id="SSF53720">
    <property type="entry name" value="ALDH-like"/>
    <property type="match status" value="1"/>
</dbReference>
<dbReference type="OrthoDB" id="548310at2"/>
<evidence type="ECO:0000313" key="6">
    <source>
        <dbReference type="Proteomes" id="UP000002384"/>
    </source>
</evidence>
<dbReference type="Gene3D" id="3.40.605.10">
    <property type="entry name" value="Aldehyde Dehydrogenase, Chain A, domain 1"/>
    <property type="match status" value="1"/>
</dbReference>
<reference evidence="6" key="1">
    <citation type="journal article" date="2011" name="MBio">
        <title>Novel metabolic attributes of the genus Cyanothece, comprising a group of unicellular nitrogen-fixing Cyanobacteria.</title>
        <authorList>
            <person name="Bandyopadhyay A."/>
            <person name="Elvitigala T."/>
            <person name="Welsh E."/>
            <person name="Stockel J."/>
            <person name="Liberton M."/>
            <person name="Min H."/>
            <person name="Sherman L.A."/>
            <person name="Pakrasi H.B."/>
        </authorList>
    </citation>
    <scope>NUCLEOTIDE SEQUENCE [LARGE SCALE GENOMIC DNA]</scope>
    <source>
        <strain evidence="6">PCC 7424</strain>
    </source>
</reference>
<dbReference type="InterPro" id="IPR016163">
    <property type="entry name" value="Ald_DH_C"/>
</dbReference>
<keyword evidence="2" id="KW-0521">NADP</keyword>
<dbReference type="InterPro" id="IPR016162">
    <property type="entry name" value="Ald_DH_N"/>
</dbReference>
<dbReference type="GO" id="GO:0004030">
    <property type="term" value="F:aldehyde dehydrogenase [NAD(P)+] activity"/>
    <property type="evidence" value="ECO:0007669"/>
    <property type="project" value="InterPro"/>
</dbReference>
<dbReference type="InterPro" id="IPR044148">
    <property type="entry name" value="ALDH_GabD1-like"/>
</dbReference>